<dbReference type="EMBL" id="RSCL01000019">
    <property type="protein sequence ID" value="RUT01534.1"/>
    <property type="molecule type" value="Genomic_DNA"/>
</dbReference>
<organism evidence="7 8">
    <name type="scientific">Dulcicalothrix desertica PCC 7102</name>
    <dbReference type="NCBI Taxonomy" id="232991"/>
    <lineage>
        <taxon>Bacteria</taxon>
        <taxon>Bacillati</taxon>
        <taxon>Cyanobacteriota</taxon>
        <taxon>Cyanophyceae</taxon>
        <taxon>Nostocales</taxon>
        <taxon>Calotrichaceae</taxon>
        <taxon>Dulcicalothrix</taxon>
    </lineage>
</organism>
<dbReference type="InterPro" id="IPR045087">
    <property type="entry name" value="Cu-oxidase_fam"/>
</dbReference>
<reference evidence="7" key="1">
    <citation type="submission" date="2018-12" db="EMBL/GenBank/DDBJ databases">
        <authorList>
            <person name="Will S."/>
            <person name="Neumann-Schaal M."/>
            <person name="Henke P."/>
        </authorList>
    </citation>
    <scope>NUCLEOTIDE SEQUENCE</scope>
    <source>
        <strain evidence="7">PCC 7102</strain>
    </source>
</reference>
<feature type="domain" description="Plastocyanin-like" evidence="6">
    <location>
        <begin position="173"/>
        <end position="283"/>
    </location>
</feature>
<dbReference type="OrthoDB" id="9757546at2"/>
<feature type="region of interest" description="Disordered" evidence="4">
    <location>
        <begin position="1"/>
        <end position="22"/>
    </location>
</feature>
<dbReference type="SUPFAM" id="SSF49503">
    <property type="entry name" value="Cupredoxins"/>
    <property type="match status" value="2"/>
</dbReference>
<evidence type="ECO:0000259" key="5">
    <source>
        <dbReference type="Pfam" id="PF07731"/>
    </source>
</evidence>
<evidence type="ECO:0000259" key="6">
    <source>
        <dbReference type="Pfam" id="PF07732"/>
    </source>
</evidence>
<protein>
    <recommendedName>
        <fullName evidence="9">Copper oxidase</fullName>
    </recommendedName>
</protein>
<dbReference type="InterPro" id="IPR008972">
    <property type="entry name" value="Cupredoxin"/>
</dbReference>
<dbReference type="InterPro" id="IPR011706">
    <property type="entry name" value="Cu-oxidase_C"/>
</dbReference>
<dbReference type="RefSeq" id="WP_127084804.1">
    <property type="nucleotide sequence ID" value="NZ_RSCL01000019.1"/>
</dbReference>
<name>A0A433V614_9CYAN</name>
<evidence type="ECO:0000313" key="8">
    <source>
        <dbReference type="Proteomes" id="UP000271624"/>
    </source>
</evidence>
<dbReference type="Pfam" id="PF07731">
    <property type="entry name" value="Cu-oxidase_2"/>
    <property type="match status" value="1"/>
</dbReference>
<dbReference type="AlphaFoldDB" id="A0A433V614"/>
<evidence type="ECO:0000256" key="2">
    <source>
        <dbReference type="ARBA" id="ARBA00023002"/>
    </source>
</evidence>
<reference evidence="7" key="2">
    <citation type="journal article" date="2019" name="Genome Biol. Evol.">
        <title>Day and night: Metabolic profiles and evolutionary relationships of six axenic non-marine cyanobacteria.</title>
        <authorList>
            <person name="Will S.E."/>
            <person name="Henke P."/>
            <person name="Boedeker C."/>
            <person name="Huang S."/>
            <person name="Brinkmann H."/>
            <person name="Rohde M."/>
            <person name="Jarek M."/>
            <person name="Friedl T."/>
            <person name="Seufert S."/>
            <person name="Schumacher M."/>
            <person name="Overmann J."/>
            <person name="Neumann-Schaal M."/>
            <person name="Petersen J."/>
        </authorList>
    </citation>
    <scope>NUCLEOTIDE SEQUENCE [LARGE SCALE GENOMIC DNA]</scope>
    <source>
        <strain evidence="7">PCC 7102</strain>
    </source>
</reference>
<proteinExistence type="predicted"/>
<evidence type="ECO:0000256" key="3">
    <source>
        <dbReference type="ARBA" id="ARBA00023008"/>
    </source>
</evidence>
<dbReference type="PANTHER" id="PTHR11709">
    <property type="entry name" value="MULTI-COPPER OXIDASE"/>
    <property type="match status" value="1"/>
</dbReference>
<evidence type="ECO:0008006" key="9">
    <source>
        <dbReference type="Google" id="ProtNLM"/>
    </source>
</evidence>
<dbReference type="CDD" id="cd04202">
    <property type="entry name" value="CuRO_D2_2dMcoN_like"/>
    <property type="match status" value="1"/>
</dbReference>
<dbReference type="InterPro" id="IPR011707">
    <property type="entry name" value="Cu-oxidase-like_N"/>
</dbReference>
<dbReference type="Gene3D" id="2.60.40.420">
    <property type="entry name" value="Cupredoxins - blue copper proteins"/>
    <property type="match status" value="2"/>
</dbReference>
<evidence type="ECO:0000256" key="1">
    <source>
        <dbReference type="ARBA" id="ARBA00022723"/>
    </source>
</evidence>
<keyword evidence="8" id="KW-1185">Reference proteome</keyword>
<dbReference type="PANTHER" id="PTHR11709:SF394">
    <property type="entry name" value="FI03373P-RELATED"/>
    <property type="match status" value="1"/>
</dbReference>
<feature type="domain" description="Plastocyanin-like" evidence="5">
    <location>
        <begin position="323"/>
        <end position="418"/>
    </location>
</feature>
<keyword evidence="1" id="KW-0479">Metal-binding</keyword>
<evidence type="ECO:0000313" key="7">
    <source>
        <dbReference type="EMBL" id="RUT01534.1"/>
    </source>
</evidence>
<keyword evidence="2" id="KW-0560">Oxidoreductase</keyword>
<evidence type="ECO:0000256" key="4">
    <source>
        <dbReference type="SAM" id="MobiDB-lite"/>
    </source>
</evidence>
<dbReference type="CDD" id="cd13860">
    <property type="entry name" value="CuRO_1_2dMco_1"/>
    <property type="match status" value="1"/>
</dbReference>
<dbReference type="Pfam" id="PF07732">
    <property type="entry name" value="Cu-oxidase_3"/>
    <property type="match status" value="1"/>
</dbReference>
<accession>A0A433V614</accession>
<dbReference type="GO" id="GO:0005507">
    <property type="term" value="F:copper ion binding"/>
    <property type="evidence" value="ECO:0007669"/>
    <property type="project" value="InterPro"/>
</dbReference>
<dbReference type="Proteomes" id="UP000271624">
    <property type="component" value="Unassembled WGS sequence"/>
</dbReference>
<sequence length="436" mass="47700">MKTHKNKNLNAHGTKPHEGMDMKPKATRAQLVAVTLLTLLALAAGVLIAALYGDFTMGARNMGNGSMPEMNMGNNDSMPGMNMSGTKAKAPATVSSLPSAPMSSVTQMNGLVMPPGMIMTSDMSQEAMEDMSAVDLTKITYTAPSQAVGDQVLTPKIENGVKVFNLEASLIKWNILPDKQVAAYAFNRQIPGPRIRITEGDQVRIVVKNNLPDATTVHWHGMILPNKMDGPADVTQKPIEPGASYNYEFTAKQRGTYFYHSHKDVDRQQTLGMYGALIIDPKDKTNIPAYNKDVVVQLQEWTFKQGYTFPAMPMEGLLPNLFTINGKAYPSTEIINAKVGEKICFRFIGSNNAFIHPMHIHGGPFKIVETDGNAVPAAAQIEKDTINVAPGERYDVIWTARQKGKWLLHCHIPHHTTNDNVEVQGGGGLMMVINVT</sequence>
<comment type="caution">
    <text evidence="7">The sequence shown here is derived from an EMBL/GenBank/DDBJ whole genome shotgun (WGS) entry which is preliminary data.</text>
</comment>
<keyword evidence="3" id="KW-0186">Copper</keyword>
<dbReference type="GO" id="GO:0016491">
    <property type="term" value="F:oxidoreductase activity"/>
    <property type="evidence" value="ECO:0007669"/>
    <property type="project" value="UniProtKB-KW"/>
</dbReference>
<gene>
    <name evidence="7" type="ORF">DSM106972_066310</name>
</gene>